<proteinExistence type="predicted"/>
<keyword evidence="3" id="KW-1185">Reference proteome</keyword>
<sequence>MSLYVRSQDSRHDDQKSRQLRHRDVRRKLSSILFDSMSRTPGVALVGTDPLVSYFATSVGLDGACLATCQAMLDVIGPVTIVGVPSRLWYRRNAMDRLQRLRASMEACGRLCVLIPQPVIVMLDREGDESSSGKRVEVLLELIRDPQGMGVDHPCCGPVFGDPIGCRAMRLLTGADCRA</sequence>
<protein>
    <submittedName>
        <fullName evidence="2">Uncharacterized protein</fullName>
    </submittedName>
</protein>
<evidence type="ECO:0000256" key="1">
    <source>
        <dbReference type="SAM" id="MobiDB-lite"/>
    </source>
</evidence>
<feature type="compositionally biased region" description="Basic and acidic residues" evidence="1">
    <location>
        <begin position="8"/>
        <end position="17"/>
    </location>
</feature>
<dbReference type="EMBL" id="CP068046">
    <property type="protein sequence ID" value="QQR40055.1"/>
    <property type="molecule type" value="Genomic_DNA"/>
</dbReference>
<dbReference type="Proteomes" id="UP000595857">
    <property type="component" value="Chromosome"/>
</dbReference>
<dbReference type="RefSeq" id="WP_201635051.1">
    <property type="nucleotide sequence ID" value="NZ_CP068046.1"/>
</dbReference>
<organism evidence="2 3">
    <name type="scientific">Devosia rhizoryzae</name>
    <dbReference type="NCBI Taxonomy" id="2774137"/>
    <lineage>
        <taxon>Bacteria</taxon>
        <taxon>Pseudomonadati</taxon>
        <taxon>Pseudomonadota</taxon>
        <taxon>Alphaproteobacteria</taxon>
        <taxon>Hyphomicrobiales</taxon>
        <taxon>Devosiaceae</taxon>
        <taxon>Devosia</taxon>
    </lineage>
</organism>
<name>A0ABX7C701_9HYPH</name>
<accession>A0ABX7C701</accession>
<reference evidence="2 3" key="1">
    <citation type="submission" date="2021-01" db="EMBL/GenBank/DDBJ databases">
        <title>Genome seq and assembly of Devosia sp. LEGU1.</title>
        <authorList>
            <person name="Chhetri G."/>
        </authorList>
    </citation>
    <scope>NUCLEOTIDE SEQUENCE [LARGE SCALE GENOMIC DNA]</scope>
    <source>
        <strain evidence="2 3">LEGU1</strain>
    </source>
</reference>
<evidence type="ECO:0000313" key="2">
    <source>
        <dbReference type="EMBL" id="QQR40055.1"/>
    </source>
</evidence>
<gene>
    <name evidence="2" type="ORF">JI748_03285</name>
</gene>
<evidence type="ECO:0000313" key="3">
    <source>
        <dbReference type="Proteomes" id="UP000595857"/>
    </source>
</evidence>
<feature type="region of interest" description="Disordered" evidence="1">
    <location>
        <begin position="1"/>
        <end position="21"/>
    </location>
</feature>